<dbReference type="InterPro" id="IPR013424">
    <property type="entry name" value="Ice-binding_C"/>
</dbReference>
<proteinExistence type="predicted"/>
<name>A0ABU3KP06_9BURK</name>
<evidence type="ECO:0000313" key="3">
    <source>
        <dbReference type="EMBL" id="MDT7519551.1"/>
    </source>
</evidence>
<keyword evidence="1" id="KW-0732">Signal</keyword>
<comment type="caution">
    <text evidence="3">The sequence shown here is derived from an EMBL/GenBank/DDBJ whole genome shotgun (WGS) entry which is preliminary data.</text>
</comment>
<reference evidence="3 4" key="1">
    <citation type="submission" date="2023-08" db="EMBL/GenBank/DDBJ databases">
        <title>Rhodoferax potami sp. nov. and Rhodoferax mekongensis sp. nov., isolated from the Mekong River in Thailand.</title>
        <authorList>
            <person name="Kitikhun S."/>
            <person name="Charoenyingcharoen P."/>
            <person name="Siriarchawattana P."/>
            <person name="Likhitrattanapisal S."/>
            <person name="Nilsakha T."/>
            <person name="Chanpet A."/>
            <person name="Rattanawaree P."/>
            <person name="Ingsriswang S."/>
        </authorList>
    </citation>
    <scope>NUCLEOTIDE SEQUENCE [LARGE SCALE GENOMIC DNA]</scope>
    <source>
        <strain evidence="3 4">TBRC 17660</strain>
    </source>
</reference>
<keyword evidence="4" id="KW-1185">Reference proteome</keyword>
<evidence type="ECO:0000313" key="4">
    <source>
        <dbReference type="Proteomes" id="UP001321700"/>
    </source>
</evidence>
<feature type="domain" description="Ice-binding protein C-terminal" evidence="2">
    <location>
        <begin position="148"/>
        <end position="173"/>
    </location>
</feature>
<dbReference type="NCBIfam" id="TIGR02595">
    <property type="entry name" value="PEP_CTERM"/>
    <property type="match status" value="1"/>
</dbReference>
<evidence type="ECO:0000256" key="1">
    <source>
        <dbReference type="SAM" id="SignalP"/>
    </source>
</evidence>
<feature type="signal peptide" evidence="1">
    <location>
        <begin position="1"/>
        <end position="20"/>
    </location>
</feature>
<dbReference type="NCBIfam" id="NF038126">
    <property type="entry name" value="PEP_CTERM_FxDxF"/>
    <property type="match status" value="1"/>
</dbReference>
<dbReference type="EMBL" id="JAVBIK010000001">
    <property type="protein sequence ID" value="MDT7519551.1"/>
    <property type="molecule type" value="Genomic_DNA"/>
</dbReference>
<evidence type="ECO:0000259" key="2">
    <source>
        <dbReference type="Pfam" id="PF07589"/>
    </source>
</evidence>
<accession>A0ABU3KP06</accession>
<protein>
    <submittedName>
        <fullName evidence="3">FxDxF family PEP-CTERM protein</fullName>
    </submittedName>
</protein>
<organism evidence="3 4">
    <name type="scientific">Rhodoferax potami</name>
    <dbReference type="NCBI Taxonomy" id="3068338"/>
    <lineage>
        <taxon>Bacteria</taxon>
        <taxon>Pseudomonadati</taxon>
        <taxon>Pseudomonadota</taxon>
        <taxon>Betaproteobacteria</taxon>
        <taxon>Burkholderiales</taxon>
        <taxon>Comamonadaceae</taxon>
        <taxon>Rhodoferax</taxon>
    </lineage>
</organism>
<gene>
    <name evidence="3" type="ORF">RAE19_12665</name>
</gene>
<sequence>MKLKALSIATLLCLSAGAQAGTMSVFLNETAPGYWQADYDSDFLTGPLLGGAANVAGTDTITFQSASGPWAEGAYYVELNFMEQASGNVGTRDPITVTSATLNQIPISYMATRSFDIDGTTNPTFVFKVNGYSNIASTGYHGSISVTAVPEPETYAMLLAGLGLMGAIARRRKDKAA</sequence>
<feature type="chain" id="PRO_5046865428" evidence="1">
    <location>
        <begin position="21"/>
        <end position="177"/>
    </location>
</feature>
<dbReference type="Proteomes" id="UP001321700">
    <property type="component" value="Unassembled WGS sequence"/>
</dbReference>
<dbReference type="Pfam" id="PF07589">
    <property type="entry name" value="PEP-CTERM"/>
    <property type="match status" value="1"/>
</dbReference>